<dbReference type="Pfam" id="PF02903">
    <property type="entry name" value="Alpha-amylase_N"/>
    <property type="match status" value="1"/>
</dbReference>
<dbReference type="InterPro" id="IPR004185">
    <property type="entry name" value="Glyco_hydro_13_lg-like_dom"/>
</dbReference>
<dbReference type="CDD" id="cd02857">
    <property type="entry name" value="E_set_CDase_PDE_N"/>
    <property type="match status" value="1"/>
</dbReference>
<dbReference type="SUPFAM" id="SSF51011">
    <property type="entry name" value="Glycosyl hydrolase domain"/>
    <property type="match status" value="1"/>
</dbReference>
<dbReference type="CDD" id="cd11338">
    <property type="entry name" value="AmyAc_CMD"/>
    <property type="match status" value="1"/>
</dbReference>
<comment type="similarity">
    <text evidence="1">Belongs to the glycosyl hydrolase 13 family.</text>
</comment>
<sequence length="580" mass="67553">MLLEAIYHHPKQQWSCAYDKDTIIIRIRTKRDDVHKVSILTGDKYDWERTKKYIPLSKMTSDSMYDYYSCEVQPPYRRLRYAFLLEDGEESIWMDENNFLEEEPDNPDRMFEFPYINGVDVFTPPAWVKDAIFYQIFPERFANGDKSNDPESVLPWGGKPERDNFFGGDLQGVMDHLDYLSELGITAIYFTPIFEATTNHKYDTEDYMRIDPHFGDADTLKKLVKQCHKRGIKVLLDAVFNHSGRTFKPFVDLQKNGEQSKYKDWFYIRSFPIEVVDGIPSYETFSFEPLMPKLNTENPEVKEYLLNVAEYWIKEIGVDGWRLDVANEVDHEFWREFRHTVKKVNPDAYILGEVWNDASPWLQGDQFDAAMNYPFTSAVVDFFIKEEIDAYHFANSIGRQLSRYSLQATEVAFNLLDSHDTPRLLTLSKGDKRKMKLAALFQFTYIGTPCIYYGDEIGMDGDHDPGCRKCMEWDESKQDRELFTYYQHLIELRKSHPALRTGSVHFLEAEQDGKKLAYARTDENETIVILTSTSEDPESFAVEVDGASYLDLLSGNEWPVTDGKLQMELPPFGYAVLKSV</sequence>
<dbReference type="AlphaFoldDB" id="A0AAX3N0B1"/>
<dbReference type="RefSeq" id="WP_274359290.1">
    <property type="nucleotide sequence ID" value="NZ_CP118101.1"/>
</dbReference>
<keyword evidence="3" id="KW-0326">Glycosidase</keyword>
<dbReference type="EMBL" id="CP118101">
    <property type="protein sequence ID" value="WDH83022.1"/>
    <property type="molecule type" value="Genomic_DNA"/>
</dbReference>
<dbReference type="SMART" id="SM00642">
    <property type="entry name" value="Aamy"/>
    <property type="match status" value="1"/>
</dbReference>
<dbReference type="InterPro" id="IPR006047">
    <property type="entry name" value="GH13_cat_dom"/>
</dbReference>
<protein>
    <submittedName>
        <fullName evidence="5">Alpha-glycosidase</fullName>
    </submittedName>
</protein>
<gene>
    <name evidence="5" type="ORF">PUW23_01905</name>
</gene>
<dbReference type="Gene3D" id="3.90.400.10">
    <property type="entry name" value="Oligo-1,6-glucosidase, Domain 2"/>
    <property type="match status" value="1"/>
</dbReference>
<dbReference type="Proteomes" id="UP001220962">
    <property type="component" value="Chromosome"/>
</dbReference>
<reference evidence="5" key="1">
    <citation type="submission" date="2023-02" db="EMBL/GenBank/DDBJ databases">
        <title>Pathogen: clinical or host-associated sample.</title>
        <authorList>
            <person name="Hergert J."/>
            <person name="Casey R."/>
            <person name="Wagner J."/>
            <person name="Young E.L."/>
            <person name="Oakeson K.F."/>
        </authorList>
    </citation>
    <scope>NUCLEOTIDE SEQUENCE</scope>
    <source>
        <strain evidence="5">2022CK-00830</strain>
    </source>
</reference>
<proteinExistence type="inferred from homology"/>
<evidence type="ECO:0000256" key="3">
    <source>
        <dbReference type="ARBA" id="ARBA00023295"/>
    </source>
</evidence>
<name>A0AAX3N0B1_9BACL</name>
<keyword evidence="2" id="KW-0378">Hydrolase</keyword>
<dbReference type="Pfam" id="PF00128">
    <property type="entry name" value="Alpha-amylase"/>
    <property type="match status" value="1"/>
</dbReference>
<dbReference type="Pfam" id="PF16657">
    <property type="entry name" value="Malt_amylase_C"/>
    <property type="match status" value="1"/>
</dbReference>
<evidence type="ECO:0000313" key="5">
    <source>
        <dbReference type="EMBL" id="WDH83022.1"/>
    </source>
</evidence>
<accession>A0AAX3N0B1</accession>
<dbReference type="InterPro" id="IPR017853">
    <property type="entry name" value="GH"/>
</dbReference>
<evidence type="ECO:0000256" key="1">
    <source>
        <dbReference type="ARBA" id="ARBA00008061"/>
    </source>
</evidence>
<dbReference type="Gene3D" id="2.60.40.1180">
    <property type="entry name" value="Golgi alpha-mannosidase II"/>
    <property type="match status" value="1"/>
</dbReference>
<dbReference type="InterPro" id="IPR032091">
    <property type="entry name" value="Malt_amylase-like_C"/>
</dbReference>
<dbReference type="InterPro" id="IPR045857">
    <property type="entry name" value="O16G_dom_2"/>
</dbReference>
<dbReference type="GO" id="GO:0004553">
    <property type="term" value="F:hydrolase activity, hydrolyzing O-glycosyl compounds"/>
    <property type="evidence" value="ECO:0007669"/>
    <property type="project" value="InterPro"/>
</dbReference>
<dbReference type="PANTHER" id="PTHR10357">
    <property type="entry name" value="ALPHA-AMYLASE FAMILY MEMBER"/>
    <property type="match status" value="1"/>
</dbReference>
<dbReference type="PANTHER" id="PTHR10357:SF210">
    <property type="entry name" value="MALTODEXTRIN GLUCOSIDASE"/>
    <property type="match status" value="1"/>
</dbReference>
<evidence type="ECO:0000313" key="6">
    <source>
        <dbReference type="Proteomes" id="UP001220962"/>
    </source>
</evidence>
<evidence type="ECO:0000259" key="4">
    <source>
        <dbReference type="SMART" id="SM00642"/>
    </source>
</evidence>
<evidence type="ECO:0000256" key="2">
    <source>
        <dbReference type="ARBA" id="ARBA00022801"/>
    </source>
</evidence>
<organism evidence="5 6">
    <name type="scientific">Paenibacillus urinalis</name>
    <dbReference type="NCBI Taxonomy" id="521520"/>
    <lineage>
        <taxon>Bacteria</taxon>
        <taxon>Bacillati</taxon>
        <taxon>Bacillota</taxon>
        <taxon>Bacilli</taxon>
        <taxon>Bacillales</taxon>
        <taxon>Paenibacillaceae</taxon>
        <taxon>Paenibacillus</taxon>
    </lineage>
</organism>
<dbReference type="GO" id="GO:0005975">
    <property type="term" value="P:carbohydrate metabolic process"/>
    <property type="evidence" value="ECO:0007669"/>
    <property type="project" value="InterPro"/>
</dbReference>
<dbReference type="InterPro" id="IPR013780">
    <property type="entry name" value="Glyco_hydro_b"/>
</dbReference>
<dbReference type="Gene3D" id="3.20.20.80">
    <property type="entry name" value="Glycosidases"/>
    <property type="match status" value="1"/>
</dbReference>
<feature type="domain" description="Glycosyl hydrolase family 13 catalytic" evidence="4">
    <location>
        <begin position="135"/>
        <end position="493"/>
    </location>
</feature>
<dbReference type="Gene3D" id="2.60.40.10">
    <property type="entry name" value="Immunoglobulins"/>
    <property type="match status" value="1"/>
</dbReference>
<dbReference type="InterPro" id="IPR013783">
    <property type="entry name" value="Ig-like_fold"/>
</dbReference>
<dbReference type="SUPFAM" id="SSF51445">
    <property type="entry name" value="(Trans)glycosidases"/>
    <property type="match status" value="1"/>
</dbReference>